<dbReference type="InterPro" id="IPR004358">
    <property type="entry name" value="Sig_transdc_His_kin-like_C"/>
</dbReference>
<dbReference type="InterPro" id="IPR003594">
    <property type="entry name" value="HATPase_dom"/>
</dbReference>
<evidence type="ECO:0000256" key="9">
    <source>
        <dbReference type="ARBA" id="ARBA00022777"/>
    </source>
</evidence>
<comment type="function">
    <text evidence="15">Member of the two-component regulatory system HssS/HssR involved in intracellular heme homeostasis and tempering of staphylococcal virulence. HssS functions as a heme sensor histidine kinase which is autophosphorylated at a histidine residue and transfers its phosphate group to an aspartate residue of HssR. HssR/HssS activates the expression of hrtAB, an efflux pump, in response to extracellular heme, hemin, hemoglobin or blood.</text>
</comment>
<comment type="caution">
    <text evidence="20">The sequence shown here is derived from an EMBL/GenBank/DDBJ whole genome shotgun (WGS) entry which is preliminary data.</text>
</comment>
<keyword evidence="6" id="KW-0808">Transferase</keyword>
<dbReference type="SMART" id="SM00304">
    <property type="entry name" value="HAMP"/>
    <property type="match status" value="1"/>
</dbReference>
<dbReference type="InterPro" id="IPR005467">
    <property type="entry name" value="His_kinase_dom"/>
</dbReference>
<gene>
    <name evidence="20" type="ORF">DX130_06750</name>
</gene>
<keyword evidence="5" id="KW-0597">Phosphoprotein</keyword>
<dbReference type="SUPFAM" id="SSF158472">
    <property type="entry name" value="HAMP domain-like"/>
    <property type="match status" value="1"/>
</dbReference>
<dbReference type="FunFam" id="1.10.287.130:FF:000001">
    <property type="entry name" value="Two-component sensor histidine kinase"/>
    <property type="match status" value="1"/>
</dbReference>
<keyword evidence="14 17" id="KW-0472">Membrane</keyword>
<dbReference type="GO" id="GO:0000155">
    <property type="term" value="F:phosphorelay sensor kinase activity"/>
    <property type="evidence" value="ECO:0007669"/>
    <property type="project" value="InterPro"/>
</dbReference>
<dbReference type="EMBL" id="QUBQ01000001">
    <property type="protein sequence ID" value="REK76729.1"/>
    <property type="molecule type" value="Genomic_DNA"/>
</dbReference>
<feature type="domain" description="HAMP" evidence="19">
    <location>
        <begin position="174"/>
        <end position="226"/>
    </location>
</feature>
<organism evidence="20 21">
    <name type="scientific">Paenibacillus paeoniae</name>
    <dbReference type="NCBI Taxonomy" id="2292705"/>
    <lineage>
        <taxon>Bacteria</taxon>
        <taxon>Bacillati</taxon>
        <taxon>Bacillota</taxon>
        <taxon>Bacilli</taxon>
        <taxon>Bacillales</taxon>
        <taxon>Paenibacillaceae</taxon>
        <taxon>Paenibacillus</taxon>
    </lineage>
</organism>
<keyword evidence="11 17" id="KW-1133">Transmembrane helix</keyword>
<dbReference type="Pfam" id="PF02518">
    <property type="entry name" value="HATPase_c"/>
    <property type="match status" value="1"/>
</dbReference>
<keyword evidence="9" id="KW-0418">Kinase</keyword>
<feature type="transmembrane region" description="Helical" evidence="17">
    <location>
        <begin position="155"/>
        <end position="177"/>
    </location>
</feature>
<dbReference type="SUPFAM" id="SSF55874">
    <property type="entry name" value="ATPase domain of HSP90 chaperone/DNA topoisomerase II/histidine kinase"/>
    <property type="match status" value="1"/>
</dbReference>
<evidence type="ECO:0000256" key="8">
    <source>
        <dbReference type="ARBA" id="ARBA00022741"/>
    </source>
</evidence>
<dbReference type="PROSITE" id="PS50885">
    <property type="entry name" value="HAMP"/>
    <property type="match status" value="1"/>
</dbReference>
<keyword evidence="10" id="KW-0067">ATP-binding</keyword>
<dbReference type="CDD" id="cd00082">
    <property type="entry name" value="HisKA"/>
    <property type="match status" value="1"/>
</dbReference>
<dbReference type="SMART" id="SM00388">
    <property type="entry name" value="HisKA"/>
    <property type="match status" value="1"/>
</dbReference>
<dbReference type="PANTHER" id="PTHR45528:SF11">
    <property type="entry name" value="HISTIDINE KINASE"/>
    <property type="match status" value="1"/>
</dbReference>
<feature type="domain" description="Histidine kinase" evidence="18">
    <location>
        <begin position="234"/>
        <end position="451"/>
    </location>
</feature>
<dbReference type="OrthoDB" id="9813151at2"/>
<dbReference type="Proteomes" id="UP000261905">
    <property type="component" value="Unassembled WGS sequence"/>
</dbReference>
<dbReference type="RefSeq" id="WP_116043825.1">
    <property type="nucleotide sequence ID" value="NZ_QUBQ01000001.1"/>
</dbReference>
<dbReference type="InterPro" id="IPR036097">
    <property type="entry name" value="HisK_dim/P_sf"/>
</dbReference>
<accession>A0A371PM57</accession>
<dbReference type="InterPro" id="IPR050398">
    <property type="entry name" value="HssS/ArlS-like"/>
</dbReference>
<keyword evidence="12" id="KW-0902">Two-component regulatory system</keyword>
<dbReference type="GO" id="GO:0005524">
    <property type="term" value="F:ATP binding"/>
    <property type="evidence" value="ECO:0007669"/>
    <property type="project" value="UniProtKB-KW"/>
</dbReference>
<keyword evidence="8" id="KW-0547">Nucleotide-binding</keyword>
<evidence type="ECO:0000256" key="16">
    <source>
        <dbReference type="ARBA" id="ARBA00040841"/>
    </source>
</evidence>
<dbReference type="InterPro" id="IPR036890">
    <property type="entry name" value="HATPase_C_sf"/>
</dbReference>
<dbReference type="Gene3D" id="1.10.287.130">
    <property type="match status" value="1"/>
</dbReference>
<evidence type="ECO:0000256" key="1">
    <source>
        <dbReference type="ARBA" id="ARBA00000085"/>
    </source>
</evidence>
<dbReference type="FunFam" id="3.30.565.10:FF:000006">
    <property type="entry name" value="Sensor histidine kinase WalK"/>
    <property type="match status" value="1"/>
</dbReference>
<keyword evidence="13" id="KW-0843">Virulence</keyword>
<dbReference type="Gene3D" id="3.30.565.10">
    <property type="entry name" value="Histidine kinase-like ATPase, C-terminal domain"/>
    <property type="match status" value="1"/>
</dbReference>
<dbReference type="Pfam" id="PF00512">
    <property type="entry name" value="HisKA"/>
    <property type="match status" value="1"/>
</dbReference>
<dbReference type="SMART" id="SM00387">
    <property type="entry name" value="HATPase_c"/>
    <property type="match status" value="1"/>
</dbReference>
<evidence type="ECO:0000256" key="5">
    <source>
        <dbReference type="ARBA" id="ARBA00022553"/>
    </source>
</evidence>
<dbReference type="PROSITE" id="PS50109">
    <property type="entry name" value="HIS_KIN"/>
    <property type="match status" value="1"/>
</dbReference>
<sequence length="456" mass="51317">MIKTLYVRIMATFLAVILFSLLSSFLIGYYFFKQEINSTGQNDMFAVGEEMKVLYDQTKPDHLDSFIQRMVNISAYPIQLYSETGEVKYYSIPDTKHVKVKPEAIRDVLLGNEYRSPSNGDPTYIGLPFTIDGQPHAMFMQFSSQNEDVLNRMMLLILLIGLIIGSVCVVLAARYLVKQLQALTHATKRLAKGDFDVTVKPTGEDEIGALTHHFNEMAKELKQLEQMRQDFVSNVSHEIQTPLTSISGFAKALKHGSLVAEDKRSHYLDIIIAESGRLSKLSDNLLKLASLDSEHHPFEATRYHLDEQIREVVVTCEPQWRAKNIIIDLDWEGAVPIIADRDQLNQVWMNVLGNSIKFTPDGGHIVITLSFSDDEVQLTITDSGIGIAPEQLDKVFERFYKSDQSRNRSIGGSGLGLAIAKKIVTLHHGRIAVMSEEGKGTTVTVQLPRRQDPYRS</sequence>
<comment type="catalytic activity">
    <reaction evidence="1">
        <text>ATP + protein L-histidine = ADP + protein N-phospho-L-histidine.</text>
        <dbReference type="EC" id="2.7.13.3"/>
    </reaction>
</comment>
<keyword evidence="21" id="KW-1185">Reference proteome</keyword>
<dbReference type="AlphaFoldDB" id="A0A371PM57"/>
<evidence type="ECO:0000256" key="3">
    <source>
        <dbReference type="ARBA" id="ARBA00012438"/>
    </source>
</evidence>
<comment type="subcellular location">
    <subcellularLocation>
        <location evidence="2">Cell membrane</location>
        <topology evidence="2">Multi-pass membrane protein</topology>
    </subcellularLocation>
</comment>
<dbReference type="SUPFAM" id="SSF47384">
    <property type="entry name" value="Homodimeric domain of signal transducing histidine kinase"/>
    <property type="match status" value="1"/>
</dbReference>
<dbReference type="CDD" id="cd16922">
    <property type="entry name" value="HATPase_EvgS-ArcB-TorS-like"/>
    <property type="match status" value="1"/>
</dbReference>
<protein>
    <recommendedName>
        <fullName evidence="16">Heme sensor protein HssS</fullName>
        <ecNumber evidence="3">2.7.13.3</ecNumber>
    </recommendedName>
</protein>
<reference evidence="20 21" key="1">
    <citation type="submission" date="2018-08" db="EMBL/GenBank/DDBJ databases">
        <title>Paenibacillus sp. M4BSY-1, whole genome shotgun sequence.</title>
        <authorList>
            <person name="Tuo L."/>
        </authorList>
    </citation>
    <scope>NUCLEOTIDE SEQUENCE [LARGE SCALE GENOMIC DNA]</scope>
    <source>
        <strain evidence="20 21">M4BSY-1</strain>
    </source>
</reference>
<dbReference type="PRINTS" id="PR00344">
    <property type="entry name" value="BCTRLSENSOR"/>
</dbReference>
<evidence type="ECO:0000259" key="18">
    <source>
        <dbReference type="PROSITE" id="PS50109"/>
    </source>
</evidence>
<dbReference type="EC" id="2.7.13.3" evidence="3"/>
<feature type="transmembrane region" description="Helical" evidence="17">
    <location>
        <begin position="6"/>
        <end position="32"/>
    </location>
</feature>
<dbReference type="InterPro" id="IPR003660">
    <property type="entry name" value="HAMP_dom"/>
</dbReference>
<evidence type="ECO:0000256" key="12">
    <source>
        <dbReference type="ARBA" id="ARBA00023012"/>
    </source>
</evidence>
<evidence type="ECO:0000256" key="17">
    <source>
        <dbReference type="SAM" id="Phobius"/>
    </source>
</evidence>
<evidence type="ECO:0000256" key="15">
    <source>
        <dbReference type="ARBA" id="ARBA00037219"/>
    </source>
</evidence>
<evidence type="ECO:0000256" key="7">
    <source>
        <dbReference type="ARBA" id="ARBA00022692"/>
    </source>
</evidence>
<dbReference type="Pfam" id="PF00672">
    <property type="entry name" value="HAMP"/>
    <property type="match status" value="1"/>
</dbReference>
<evidence type="ECO:0000256" key="4">
    <source>
        <dbReference type="ARBA" id="ARBA00022475"/>
    </source>
</evidence>
<evidence type="ECO:0000259" key="19">
    <source>
        <dbReference type="PROSITE" id="PS50885"/>
    </source>
</evidence>
<evidence type="ECO:0000256" key="14">
    <source>
        <dbReference type="ARBA" id="ARBA00023136"/>
    </source>
</evidence>
<proteinExistence type="predicted"/>
<name>A0A371PM57_9BACL</name>
<dbReference type="InterPro" id="IPR003661">
    <property type="entry name" value="HisK_dim/P_dom"/>
</dbReference>
<evidence type="ECO:0000313" key="21">
    <source>
        <dbReference type="Proteomes" id="UP000261905"/>
    </source>
</evidence>
<dbReference type="PANTHER" id="PTHR45528">
    <property type="entry name" value="SENSOR HISTIDINE KINASE CPXA"/>
    <property type="match status" value="1"/>
</dbReference>
<evidence type="ECO:0000313" key="20">
    <source>
        <dbReference type="EMBL" id="REK76729.1"/>
    </source>
</evidence>
<evidence type="ECO:0000256" key="11">
    <source>
        <dbReference type="ARBA" id="ARBA00022989"/>
    </source>
</evidence>
<keyword evidence="4" id="KW-1003">Cell membrane</keyword>
<evidence type="ECO:0000256" key="10">
    <source>
        <dbReference type="ARBA" id="ARBA00022840"/>
    </source>
</evidence>
<dbReference type="Gene3D" id="6.10.340.10">
    <property type="match status" value="1"/>
</dbReference>
<keyword evidence="7 17" id="KW-0812">Transmembrane</keyword>
<dbReference type="GO" id="GO:0005886">
    <property type="term" value="C:plasma membrane"/>
    <property type="evidence" value="ECO:0007669"/>
    <property type="project" value="UniProtKB-SubCell"/>
</dbReference>
<dbReference type="CDD" id="cd06225">
    <property type="entry name" value="HAMP"/>
    <property type="match status" value="1"/>
</dbReference>
<evidence type="ECO:0000256" key="6">
    <source>
        <dbReference type="ARBA" id="ARBA00022679"/>
    </source>
</evidence>
<evidence type="ECO:0000256" key="2">
    <source>
        <dbReference type="ARBA" id="ARBA00004651"/>
    </source>
</evidence>
<evidence type="ECO:0000256" key="13">
    <source>
        <dbReference type="ARBA" id="ARBA00023026"/>
    </source>
</evidence>